<evidence type="ECO:0000313" key="2">
    <source>
        <dbReference type="EMBL" id="ANY86540.1"/>
    </source>
</evidence>
<keyword evidence="1" id="KW-0732">Signal</keyword>
<organism evidence="2">
    <name type="scientific">Pseudomonas putida</name>
    <name type="common">Arthrobacter siderocapsulatus</name>
    <dbReference type="NCBI Taxonomy" id="303"/>
    <lineage>
        <taxon>Bacteria</taxon>
        <taxon>Pseudomonadati</taxon>
        <taxon>Pseudomonadota</taxon>
        <taxon>Gammaproteobacteria</taxon>
        <taxon>Pseudomonadales</taxon>
        <taxon>Pseudomonadaceae</taxon>
        <taxon>Pseudomonas</taxon>
    </lineage>
</organism>
<accession>A0A1B2F2V1</accession>
<proteinExistence type="predicted"/>
<name>A0A1B2F2V1_PSEPU</name>
<sequence length="239" mass="26227">MARHLLTLTAALLFCTPLCAQQIQRQLGDFDFKLSTNGSRSMAQGLISPSAVGAFHGGVDVSHSSGLYLGQYAPSLGLSPNSTLKLDSYFGYKRQFDDSLGFEAGLIHYSQPNLANSDSYALYGGFSTFDSRFGGAWRNNPNNRTGTLFIDLGRLPFFQVDLALKVAHHRLGTPFTIGDGSQVDHFNDWSLALSRPWLGVDLNLIYSSSDLQRSGCDAYAGINSYCESMVMFKAQRSFF</sequence>
<dbReference type="AlphaFoldDB" id="A0A1B2F2V1"/>
<feature type="chain" id="PRO_5008536556" description="Lipoprotein" evidence="1">
    <location>
        <begin position="21"/>
        <end position="239"/>
    </location>
</feature>
<evidence type="ECO:0000256" key="1">
    <source>
        <dbReference type="SAM" id="SignalP"/>
    </source>
</evidence>
<evidence type="ECO:0008006" key="3">
    <source>
        <dbReference type="Google" id="ProtNLM"/>
    </source>
</evidence>
<dbReference type="EMBL" id="CP016634">
    <property type="protein sequence ID" value="ANY86540.1"/>
    <property type="molecule type" value="Genomic_DNA"/>
</dbReference>
<feature type="signal peptide" evidence="1">
    <location>
        <begin position="1"/>
        <end position="20"/>
    </location>
</feature>
<protein>
    <recommendedName>
        <fullName evidence="3">Lipoprotein</fullName>
    </recommendedName>
</protein>
<dbReference type="RefSeq" id="WP_070091581.1">
    <property type="nucleotide sequence ID" value="NZ_CP016634.1"/>
</dbReference>
<dbReference type="NCBIfam" id="TIGR02001">
    <property type="entry name" value="gcw_chp"/>
    <property type="match status" value="1"/>
</dbReference>
<reference evidence="2" key="1">
    <citation type="submission" date="2016-07" db="EMBL/GenBank/DDBJ databases">
        <title>New class B carbapenemase carried by novel plasmid in Pseudomonas putida enviromental strain in eastern Amazonia.</title>
        <authorList>
            <person name="Souza C.O."/>
            <person name="Lima K.V."/>
            <person name="Brasiliense D.M."/>
            <person name="Perez-Chaparro P.J."/>
            <person name="Mamizuka E.M."/>
            <person name="Lima M.O."/>
            <person name="Lima L.N."/>
            <person name="McCulloch J.A."/>
        </authorList>
    </citation>
    <scope>NUCLEOTIDE SEQUENCE [LARGE SCALE GENOMIC DNA]</scope>
    <source>
        <strain evidence="2">IEC33019</strain>
    </source>
</reference>
<dbReference type="Pfam" id="PF09694">
    <property type="entry name" value="Gcw_chp"/>
    <property type="match status" value="1"/>
</dbReference>
<dbReference type="InterPro" id="IPR010239">
    <property type="entry name" value="CHP02001"/>
</dbReference>
<gene>
    <name evidence="2" type="ORF">IEC33019_0966</name>
</gene>